<dbReference type="EMBL" id="AUNB01000036">
    <property type="protein sequence ID" value="KEO58228.1"/>
    <property type="molecule type" value="Genomic_DNA"/>
</dbReference>
<evidence type="ECO:0000313" key="4">
    <source>
        <dbReference type="EMBL" id="KEO58228.1"/>
    </source>
</evidence>
<dbReference type="GO" id="GO:0000271">
    <property type="term" value="P:polysaccharide biosynthetic process"/>
    <property type="evidence" value="ECO:0007669"/>
    <property type="project" value="UniProtKB-KW"/>
</dbReference>
<comment type="similarity">
    <text evidence="1">Belongs to the bacterial sugar transferase family.</text>
</comment>
<dbReference type="PANTHER" id="PTHR30576:SF10">
    <property type="entry name" value="SLL5057 PROTEIN"/>
    <property type="match status" value="1"/>
</dbReference>
<evidence type="ECO:0000259" key="3">
    <source>
        <dbReference type="Pfam" id="PF02397"/>
    </source>
</evidence>
<comment type="caution">
    <text evidence="4">The sequence shown here is derived from an EMBL/GenBank/DDBJ whole genome shotgun (WGS) entry which is preliminary data.</text>
</comment>
<accession>A0A074JRG6</accession>
<dbReference type="eggNOG" id="COG1922">
    <property type="taxonomic scope" value="Bacteria"/>
</dbReference>
<dbReference type="eggNOG" id="COG2148">
    <property type="taxonomic scope" value="Bacteria"/>
</dbReference>
<dbReference type="GO" id="GO:0016780">
    <property type="term" value="F:phosphotransferase activity, for other substituted phosphate groups"/>
    <property type="evidence" value="ECO:0007669"/>
    <property type="project" value="TreeGrafter"/>
</dbReference>
<evidence type="ECO:0000256" key="1">
    <source>
        <dbReference type="ARBA" id="ARBA00006464"/>
    </source>
</evidence>
<name>A0A074JRG6_9RHOB</name>
<dbReference type="InterPro" id="IPR003362">
    <property type="entry name" value="Bact_transf"/>
</dbReference>
<evidence type="ECO:0000256" key="2">
    <source>
        <dbReference type="ARBA" id="ARBA00023169"/>
    </source>
</evidence>
<dbReference type="PANTHER" id="PTHR30576">
    <property type="entry name" value="COLANIC BIOSYNTHESIS UDP-GLUCOSE LIPID CARRIER TRANSFERASE"/>
    <property type="match status" value="1"/>
</dbReference>
<gene>
    <name evidence="4" type="ORF">DT23_16640</name>
</gene>
<dbReference type="AlphaFoldDB" id="A0A074JRG6"/>
<keyword evidence="2" id="KW-0270">Exopolysaccharide synthesis</keyword>
<feature type="domain" description="Bacterial sugar transferase" evidence="3">
    <location>
        <begin position="270"/>
        <end position="456"/>
    </location>
</feature>
<dbReference type="InterPro" id="IPR004629">
    <property type="entry name" value="WecG_TagA_CpsF"/>
</dbReference>
<dbReference type="OrthoDB" id="9808602at2"/>
<proteinExistence type="inferred from homology"/>
<reference evidence="4 5" key="1">
    <citation type="journal article" date="2015" name="Antonie Van Leeuwenhoek">
        <title>Thioclava indica sp. nov., isolated from surface seawater of the Indian Ocean.</title>
        <authorList>
            <person name="Liu Y."/>
            <person name="Lai Q."/>
            <person name="Du J."/>
            <person name="Xu H."/>
            <person name="Jiang L."/>
            <person name="Shao Z."/>
        </authorList>
    </citation>
    <scope>NUCLEOTIDE SEQUENCE [LARGE SCALE GENOMIC DNA]</scope>
    <source>
        <strain evidence="4 5">DT23-4</strain>
    </source>
</reference>
<dbReference type="CDD" id="cd06533">
    <property type="entry name" value="Glyco_transf_WecG_TagA"/>
    <property type="match status" value="1"/>
</dbReference>
<protein>
    <recommendedName>
        <fullName evidence="3">Bacterial sugar transferase domain-containing protein</fullName>
    </recommendedName>
</protein>
<sequence length="463" mass="49887">MKHAFFTPDFEASNAIATPQLPTAHLPALGLDLADASADQTIAHLLAPGRRRAFFMNAHCCNVRRRDPDYARAVADADVLLPDGIGIELAAKMTGQKLTANLNGTDLVPALLTRAAQMGKSVYLFGGTPGTAASAASRLVQDNPALRIAGHRDGFAGAADAEAAIADINDSGADIVIVAMGVPMQEMWLHQHAHRLNAPLTLAVGALFDFLAGTVVRAPKLVRRAKMEWVWRLAQEPRRLAKRYLAGNFAFLAHAGKTALAHTPIADIQRRFLDLALSATALLMLSPILAVTAVAIKLDSRGPVLFRQTRIGRDGTPFTMFKFRSMGTDAEKRRAALLATSDREGVCFKSRNDPRVTRVGRFIRRFSIDELPQILNVLRGEMAIVGPRPALPSEVAAYPARALGRLSVKPGITGLWQVSGRATIGFDQMVEMDLSYASSRTLLLDVALIMRTFGAVASGRGAF</sequence>
<dbReference type="NCBIfam" id="TIGR00696">
    <property type="entry name" value="wecG_tagA_cpsF"/>
    <property type="match status" value="1"/>
</dbReference>
<dbReference type="STRING" id="1353528.DT23_16640"/>
<keyword evidence="5" id="KW-1185">Reference proteome</keyword>
<dbReference type="Proteomes" id="UP000027471">
    <property type="component" value="Unassembled WGS sequence"/>
</dbReference>
<dbReference type="Pfam" id="PF03808">
    <property type="entry name" value="Glyco_tran_WecG"/>
    <property type="match status" value="1"/>
</dbReference>
<evidence type="ECO:0000313" key="5">
    <source>
        <dbReference type="Proteomes" id="UP000027471"/>
    </source>
</evidence>
<dbReference type="RefSeq" id="WP_038131466.1">
    <property type="nucleotide sequence ID" value="NZ_AUNB01000036.1"/>
</dbReference>
<dbReference type="Pfam" id="PF02397">
    <property type="entry name" value="Bac_transf"/>
    <property type="match status" value="1"/>
</dbReference>
<organism evidence="4 5">
    <name type="scientific">Thioclava indica</name>
    <dbReference type="NCBI Taxonomy" id="1353528"/>
    <lineage>
        <taxon>Bacteria</taxon>
        <taxon>Pseudomonadati</taxon>
        <taxon>Pseudomonadota</taxon>
        <taxon>Alphaproteobacteria</taxon>
        <taxon>Rhodobacterales</taxon>
        <taxon>Paracoccaceae</taxon>
        <taxon>Thioclava</taxon>
    </lineage>
</organism>